<dbReference type="PANTHER" id="PTHR36479:SF11">
    <property type="entry name" value="NPH3 DOMAIN-CONTAINING PROTEIN"/>
    <property type="match status" value="1"/>
</dbReference>
<dbReference type="EMBL" id="HG670306">
    <property type="protein sequence ID" value="CDM82526.1"/>
    <property type="molecule type" value="Genomic_DNA"/>
</dbReference>
<protein>
    <submittedName>
        <fullName evidence="2">Uncharacterized protein</fullName>
    </submittedName>
</protein>
<feature type="compositionally biased region" description="Low complexity" evidence="1">
    <location>
        <begin position="357"/>
        <end position="369"/>
    </location>
</feature>
<feature type="compositionally biased region" description="Low complexity" evidence="1">
    <location>
        <begin position="422"/>
        <end position="438"/>
    </location>
</feature>
<feature type="compositionally biased region" description="Low complexity" evidence="1">
    <location>
        <begin position="832"/>
        <end position="841"/>
    </location>
</feature>
<feature type="compositionally biased region" description="Low complexity" evidence="1">
    <location>
        <begin position="805"/>
        <end position="815"/>
    </location>
</feature>
<proteinExistence type="predicted"/>
<organism evidence="2">
    <name type="scientific">Triticum aestivum</name>
    <name type="common">Wheat</name>
    <dbReference type="NCBI Taxonomy" id="4565"/>
    <lineage>
        <taxon>Eukaryota</taxon>
        <taxon>Viridiplantae</taxon>
        <taxon>Streptophyta</taxon>
        <taxon>Embryophyta</taxon>
        <taxon>Tracheophyta</taxon>
        <taxon>Spermatophyta</taxon>
        <taxon>Magnoliopsida</taxon>
        <taxon>Liliopsida</taxon>
        <taxon>Poales</taxon>
        <taxon>Poaceae</taxon>
        <taxon>BOP clade</taxon>
        <taxon>Pooideae</taxon>
        <taxon>Triticodae</taxon>
        <taxon>Triticeae</taxon>
        <taxon>Triticinae</taxon>
        <taxon>Triticum</taxon>
    </lineage>
</organism>
<accession>A0A077RVK7</accession>
<dbReference type="PANTHER" id="PTHR36479">
    <property type="entry name" value="ULP_PROTEASE DOMAIN-CONTAINING PROTEIN"/>
    <property type="match status" value="1"/>
</dbReference>
<evidence type="ECO:0000256" key="1">
    <source>
        <dbReference type="SAM" id="MobiDB-lite"/>
    </source>
</evidence>
<feature type="compositionally biased region" description="Basic and acidic residues" evidence="1">
    <location>
        <begin position="266"/>
        <end position="285"/>
    </location>
</feature>
<feature type="compositionally biased region" description="Basic and acidic residues" evidence="1">
    <location>
        <begin position="396"/>
        <end position="405"/>
    </location>
</feature>
<feature type="compositionally biased region" description="Basic and acidic residues" evidence="1">
    <location>
        <begin position="501"/>
        <end position="517"/>
    </location>
</feature>
<feature type="region of interest" description="Disordered" evidence="1">
    <location>
        <begin position="212"/>
        <end position="467"/>
    </location>
</feature>
<reference evidence="2" key="1">
    <citation type="journal article" date="2014" name="Science">
        <title>Structural and functional partitioning of bread wheat chromosome 3B.</title>
        <authorList>
            <person name="Choulet F."/>
            <person name="Alberti A."/>
            <person name="Theil S."/>
            <person name="Glover N."/>
            <person name="Barbe V."/>
            <person name="Daron J."/>
            <person name="Pingault L."/>
            <person name="Sourdille P."/>
            <person name="Couloux A."/>
            <person name="Paux E."/>
            <person name="Leroy P."/>
            <person name="Mangenot S."/>
            <person name="Guilhot N."/>
            <person name="Le Gouis J."/>
            <person name="Balfourier F."/>
            <person name="Alaux M."/>
            <person name="Jamilloux V."/>
            <person name="Poulain J."/>
            <person name="Durand C."/>
            <person name="Bellec A."/>
            <person name="Gaspin C."/>
            <person name="Safar J."/>
            <person name="Dolezel J."/>
            <person name="Rogers J."/>
            <person name="Vandepoele K."/>
            <person name="Aury J.M."/>
            <person name="Mayer K."/>
            <person name="Berges H."/>
            <person name="Quesneville H."/>
            <person name="Wincker P."/>
            <person name="Feuillet C."/>
        </authorList>
    </citation>
    <scope>NUCLEOTIDE SEQUENCE</scope>
</reference>
<feature type="compositionally biased region" description="Basic and acidic residues" evidence="1">
    <location>
        <begin position="22"/>
        <end position="31"/>
    </location>
</feature>
<feature type="compositionally biased region" description="Basic and acidic residues" evidence="1">
    <location>
        <begin position="311"/>
        <end position="322"/>
    </location>
</feature>
<sequence length="884" mass="95252">MARGDHQSDDDDFMDPPQRNQATERRKEGDGKKKRIRNRASQERLTVLIDKFTDDEKGAAAEMGMQVLMDVRCTNLVNPVCDWLGEIYDPASREFVIPGWGRLPLNEESVFCTLGVPRGHIKVPYEANLKNVKSMNWCKFIADFLHDAFKNKMYQKGCRLHLMARAPVEYLIGQFASGMTGLLGKLVEGWTSLSASDSDAVARQFTSFVPERTHRPTGCRGRYDYNSSQEPGDTQDDVDGDAGLSKDDDDDTDDDEHADVRTCGNKGKDATGAHPPEKVKEHTAARGEGVLPSRRGRAPEDVGQGSAGKRSRIDPVAARKSEPTAGRRAATKKQAPTPTRVSARLNKGAPIASDIPSTRSSARTTTTNTGDPVVLPDLRKAVKKVKKTTTRGAKHISRDPLERLHSKLSTGGNLDVHEAPGDNTAAAPSTAPTNSDASGRPSPPAADVQARTTGIHTSGSDESVSARTAEILPTLMAMKDAAVSHATPSASVKVDAPETNLGKEDSRSSDTDSKRVPDVSPVSMTEAAEAALHKDMPSADENPGTTAPAPVGGDTAKATVPRAVLPPRRRSPRKQSTDIPNAPAVARSRRDESGYVPASTLFPPPAKINVMEKLQDRSTTDAGVKPGMSDAEERPEQTAPSPAAEIPSINLRTSRLPVNVGVPYSPNKKIVMKAAAETADNTPRPANKADHFVAADSDMFVDLSPLDSAPKVVHGPASRNERHPMAFTPSSFSLGASQDQPVVHDPIPVAFAFPGGMPAMMAQPMVEGKKAVKFAEPIVQATPEEISPSLDEVYRMIEETTLQRSSSQGQGQSSSNVPADTVSEDTIRSVTPGPVRQQRVVHPPPAEDYEPEFRATKEQTQLYDIVKRFGNARTNSKHMKELKA</sequence>
<evidence type="ECO:0000313" key="2">
    <source>
        <dbReference type="EMBL" id="CDM82526.1"/>
    </source>
</evidence>
<dbReference type="HOGENOM" id="CLU_015693_0_0_1"/>
<feature type="region of interest" description="Disordered" evidence="1">
    <location>
        <begin position="1"/>
        <end position="37"/>
    </location>
</feature>
<gene>
    <name evidence="2" type="ORF">TRAES_3BF114000060CFD_c1</name>
</gene>
<feature type="compositionally biased region" description="Acidic residues" evidence="1">
    <location>
        <begin position="247"/>
        <end position="257"/>
    </location>
</feature>
<feature type="compositionally biased region" description="Polar residues" evidence="1">
    <location>
        <begin position="450"/>
        <end position="466"/>
    </location>
</feature>
<feature type="region of interest" description="Disordered" evidence="1">
    <location>
        <begin position="483"/>
        <end position="650"/>
    </location>
</feature>
<feature type="compositionally biased region" description="Basic residues" evidence="1">
    <location>
        <begin position="381"/>
        <end position="395"/>
    </location>
</feature>
<dbReference type="AlphaFoldDB" id="A0A077RVK7"/>
<feature type="region of interest" description="Disordered" evidence="1">
    <location>
        <begin position="801"/>
        <end position="856"/>
    </location>
</feature>
<name>A0A077RVK7_WHEAT</name>